<dbReference type="EMBL" id="MU002155">
    <property type="protein sequence ID" value="KAF2789197.1"/>
    <property type="molecule type" value="Genomic_DNA"/>
</dbReference>
<dbReference type="GO" id="GO:0016020">
    <property type="term" value="C:membrane"/>
    <property type="evidence" value="ECO:0007669"/>
    <property type="project" value="UniProtKB-SubCell"/>
</dbReference>
<reference evidence="6" key="1">
    <citation type="journal article" date="2020" name="Stud. Mycol.">
        <title>101 Dothideomycetes genomes: a test case for predicting lifestyles and emergence of pathogens.</title>
        <authorList>
            <person name="Haridas S."/>
            <person name="Albert R."/>
            <person name="Binder M."/>
            <person name="Bloem J."/>
            <person name="Labutti K."/>
            <person name="Salamov A."/>
            <person name="Andreopoulos B."/>
            <person name="Baker S."/>
            <person name="Barry K."/>
            <person name="Bills G."/>
            <person name="Bluhm B."/>
            <person name="Cannon C."/>
            <person name="Castanera R."/>
            <person name="Culley D."/>
            <person name="Daum C."/>
            <person name="Ezra D."/>
            <person name="Gonzalez J."/>
            <person name="Henrissat B."/>
            <person name="Kuo A."/>
            <person name="Liang C."/>
            <person name="Lipzen A."/>
            <person name="Lutzoni F."/>
            <person name="Magnuson J."/>
            <person name="Mondo S."/>
            <person name="Nolan M."/>
            <person name="Ohm R."/>
            <person name="Pangilinan J."/>
            <person name="Park H.-J."/>
            <person name="Ramirez L."/>
            <person name="Alfaro M."/>
            <person name="Sun H."/>
            <person name="Tritt A."/>
            <person name="Yoshinaga Y."/>
            <person name="Zwiers L.-H."/>
            <person name="Turgeon B."/>
            <person name="Goodwin S."/>
            <person name="Spatafora J."/>
            <person name="Crous P."/>
            <person name="Grigoriev I."/>
        </authorList>
    </citation>
    <scope>NUCLEOTIDE SEQUENCE</scope>
    <source>
        <strain evidence="6">CBS 109.77</strain>
    </source>
</reference>
<feature type="transmembrane region" description="Helical" evidence="5">
    <location>
        <begin position="127"/>
        <end position="148"/>
    </location>
</feature>
<dbReference type="Proteomes" id="UP000799757">
    <property type="component" value="Unassembled WGS sequence"/>
</dbReference>
<dbReference type="InterPro" id="IPR001129">
    <property type="entry name" value="Membr-assoc_MAPEG"/>
</dbReference>
<evidence type="ECO:0000313" key="7">
    <source>
        <dbReference type="Proteomes" id="UP000799757"/>
    </source>
</evidence>
<feature type="transmembrane region" description="Helical" evidence="5">
    <location>
        <begin position="12"/>
        <end position="31"/>
    </location>
</feature>
<keyword evidence="7" id="KW-1185">Reference proteome</keyword>
<keyword evidence="2 5" id="KW-0812">Transmembrane</keyword>
<dbReference type="OrthoDB" id="410651at2759"/>
<protein>
    <recommendedName>
        <fullName evidence="8">Membrane-associated proteins in eicosanoid and glutathione metabolism</fullName>
    </recommendedName>
</protein>
<evidence type="ECO:0000256" key="5">
    <source>
        <dbReference type="SAM" id="Phobius"/>
    </source>
</evidence>
<accession>A0A6A6WZT5</accession>
<organism evidence="6 7">
    <name type="scientific">Melanomma pulvis-pyrius CBS 109.77</name>
    <dbReference type="NCBI Taxonomy" id="1314802"/>
    <lineage>
        <taxon>Eukaryota</taxon>
        <taxon>Fungi</taxon>
        <taxon>Dikarya</taxon>
        <taxon>Ascomycota</taxon>
        <taxon>Pezizomycotina</taxon>
        <taxon>Dothideomycetes</taxon>
        <taxon>Pleosporomycetidae</taxon>
        <taxon>Pleosporales</taxon>
        <taxon>Melanommataceae</taxon>
        <taxon>Melanomma</taxon>
    </lineage>
</organism>
<dbReference type="GO" id="GO:0005635">
    <property type="term" value="C:nuclear envelope"/>
    <property type="evidence" value="ECO:0007669"/>
    <property type="project" value="TreeGrafter"/>
</dbReference>
<evidence type="ECO:0000256" key="1">
    <source>
        <dbReference type="ARBA" id="ARBA00004141"/>
    </source>
</evidence>
<evidence type="ECO:0000313" key="6">
    <source>
        <dbReference type="EMBL" id="KAF2789197.1"/>
    </source>
</evidence>
<keyword evidence="3 5" id="KW-1133">Transmembrane helix</keyword>
<dbReference type="PANTHER" id="PTHR10250:SF26">
    <property type="entry name" value="GLUTATHIONE S-TRANSFERASE 3, MITOCHONDRIAL"/>
    <property type="match status" value="1"/>
</dbReference>
<dbReference type="GO" id="GO:0004602">
    <property type="term" value="F:glutathione peroxidase activity"/>
    <property type="evidence" value="ECO:0007669"/>
    <property type="project" value="TreeGrafter"/>
</dbReference>
<proteinExistence type="predicted"/>
<gene>
    <name evidence="6" type="ORF">K505DRAFT_352725</name>
</gene>
<evidence type="ECO:0008006" key="8">
    <source>
        <dbReference type="Google" id="ProtNLM"/>
    </source>
</evidence>
<dbReference type="Gene3D" id="1.20.120.550">
    <property type="entry name" value="Membrane associated eicosanoid/glutathione metabolism-like domain"/>
    <property type="match status" value="1"/>
</dbReference>
<dbReference type="GO" id="GO:0004364">
    <property type="term" value="F:glutathione transferase activity"/>
    <property type="evidence" value="ECO:0007669"/>
    <property type="project" value="TreeGrafter"/>
</dbReference>
<dbReference type="GO" id="GO:0005783">
    <property type="term" value="C:endoplasmic reticulum"/>
    <property type="evidence" value="ECO:0007669"/>
    <property type="project" value="TreeGrafter"/>
</dbReference>
<evidence type="ECO:0000256" key="4">
    <source>
        <dbReference type="ARBA" id="ARBA00023136"/>
    </source>
</evidence>
<dbReference type="Pfam" id="PF01124">
    <property type="entry name" value="MAPEG"/>
    <property type="match status" value="1"/>
</dbReference>
<dbReference type="SUPFAM" id="SSF161084">
    <property type="entry name" value="MAPEG domain-like"/>
    <property type="match status" value="1"/>
</dbReference>
<evidence type="ECO:0000256" key="2">
    <source>
        <dbReference type="ARBA" id="ARBA00022692"/>
    </source>
</evidence>
<evidence type="ECO:0000256" key="3">
    <source>
        <dbReference type="ARBA" id="ARBA00022989"/>
    </source>
</evidence>
<dbReference type="InterPro" id="IPR023352">
    <property type="entry name" value="MAPEG-like_dom_sf"/>
</dbReference>
<name>A0A6A6WZT5_9PLEO</name>
<dbReference type="PANTHER" id="PTHR10250">
    <property type="entry name" value="MICROSOMAL GLUTATHIONE S-TRANSFERASE"/>
    <property type="match status" value="1"/>
</dbReference>
<dbReference type="AlphaFoldDB" id="A0A6A6WZT5"/>
<sequence>MVTIEVPAQYGYVLLAAFSTFLVGTWHQGFVGRHRKLAKIPYPYEYASYEQIQTAPPAKADAMYLFNCAQRSHQNFNENHVTALGSMLIGGLNYPQTAAILGATWAVNRVIYAFGYTNGTKGGSGRYYGAVGMVAHYVMIGLAGKSLWDLLW</sequence>
<keyword evidence="4 5" id="KW-0472">Membrane</keyword>
<dbReference type="InterPro" id="IPR050997">
    <property type="entry name" value="MAPEG"/>
</dbReference>
<comment type="subcellular location">
    <subcellularLocation>
        <location evidence="1">Membrane</location>
        <topology evidence="1">Multi-pass membrane protein</topology>
    </subcellularLocation>
</comment>